<dbReference type="RefSeq" id="WP_089882719.1">
    <property type="nucleotide sequence ID" value="NZ_FNPF01000006.1"/>
</dbReference>
<dbReference type="OrthoDB" id="7689228at2"/>
<name>A0A1H3J8Y3_9RHOB</name>
<sequence length="124" mass="13657">MMQAGVFAQMARLMEMVDAMMAELGLGDLSTNERTVLMAMSACATRDQNGLPVSHTERARAHRLSRQISQPTFHRNLRRLMDRGIVSKTEGLGAGEYVIVSPRAPEIEIPATLDRPGLNQHAAK</sequence>
<evidence type="ECO:0000313" key="2">
    <source>
        <dbReference type="Proteomes" id="UP000199286"/>
    </source>
</evidence>
<evidence type="ECO:0000313" key="1">
    <source>
        <dbReference type="EMBL" id="SDY35878.1"/>
    </source>
</evidence>
<keyword evidence="2" id="KW-1185">Reference proteome</keyword>
<proteinExistence type="predicted"/>
<dbReference type="Proteomes" id="UP000199286">
    <property type="component" value="Unassembled WGS sequence"/>
</dbReference>
<organism evidence="1 2">
    <name type="scientific">Citreimonas salinaria</name>
    <dbReference type="NCBI Taxonomy" id="321339"/>
    <lineage>
        <taxon>Bacteria</taxon>
        <taxon>Pseudomonadati</taxon>
        <taxon>Pseudomonadota</taxon>
        <taxon>Alphaproteobacteria</taxon>
        <taxon>Rhodobacterales</taxon>
        <taxon>Roseobacteraceae</taxon>
        <taxon>Citreimonas</taxon>
    </lineage>
</organism>
<dbReference type="EMBL" id="FNPF01000006">
    <property type="protein sequence ID" value="SDY35878.1"/>
    <property type="molecule type" value="Genomic_DNA"/>
</dbReference>
<gene>
    <name evidence="1" type="ORF">SAMN05444340_106103</name>
</gene>
<accession>A0A1H3J8Y3</accession>
<protein>
    <submittedName>
        <fullName evidence="1">Uncharacterized protein</fullName>
    </submittedName>
</protein>
<dbReference type="AlphaFoldDB" id="A0A1H3J8Y3"/>
<reference evidence="1 2" key="1">
    <citation type="submission" date="2016-10" db="EMBL/GenBank/DDBJ databases">
        <authorList>
            <person name="de Groot N.N."/>
        </authorList>
    </citation>
    <scope>NUCLEOTIDE SEQUENCE [LARGE SCALE GENOMIC DNA]</scope>
    <source>
        <strain evidence="1 2">DSM 26880</strain>
    </source>
</reference>